<keyword evidence="3 5" id="KW-0862">Zinc</keyword>
<dbReference type="EMBL" id="JBAMMX010000021">
    <property type="protein sequence ID" value="KAK6919298.1"/>
    <property type="molecule type" value="Genomic_DNA"/>
</dbReference>
<keyword evidence="4" id="KW-0238">DNA-binding</keyword>
<evidence type="ECO:0000256" key="4">
    <source>
        <dbReference type="ARBA" id="ARBA00023125"/>
    </source>
</evidence>
<feature type="zinc finger region" description="C3H1-type" evidence="5">
    <location>
        <begin position="324"/>
        <end position="352"/>
    </location>
</feature>
<dbReference type="AlphaFoldDB" id="A0AAN8ULX0"/>
<sequence length="453" mass="48921">MPENRQSVNNAVSISSSASIEEGIGKLKIEEGNRDDGSSSPYPDRPGEPDCIFYLRTGLCGYGSNCRFNHPPHASQVAEFKGELPQRVEQPDCGYYLKTGTCKYGSTCKYHHPRDRHGAGQISFNILGLPMRQEEKSCSYYLRTGLCKFGAACKFHHPEPASHGAVLPPNGPPAYGPASPFPPGLYYASGGPPTWSLLRVPSLPNPRAQGPQPYMPIVISPSQGIVPAQGWNTYLGNPVSSASILGSNLAYNPKAQVESGSSGQVPLYSASLPDLPERPDQPECRYFIQTGSCKYGSDCKYHHPRSKFAQMTVNTLGPLGLPLRPGQAVCSHYSTYGLCKFGATCKFDHPLAGYSYNYSLGLPHASMINPSLLPYPRSSQLVYSSESSPSKSSKNPSWIQKPETVRNKRYNPNSSAPEGSPERAASPNSVATSSELPQMHTIQAGDAMVLAAS</sequence>
<dbReference type="PANTHER" id="PTHR12506:SF50">
    <property type="entry name" value="ZINC FINGER CCCH DOMAIN-CONTAINING PROTEIN 26"/>
    <property type="match status" value="1"/>
</dbReference>
<evidence type="ECO:0000256" key="5">
    <source>
        <dbReference type="PROSITE-ProRule" id="PRU00723"/>
    </source>
</evidence>
<evidence type="ECO:0000259" key="7">
    <source>
        <dbReference type="PROSITE" id="PS50103"/>
    </source>
</evidence>
<dbReference type="GO" id="GO:0003677">
    <property type="term" value="F:DNA binding"/>
    <property type="evidence" value="ECO:0007669"/>
    <property type="project" value="UniProtKB-KW"/>
</dbReference>
<feature type="compositionally biased region" description="Basic and acidic residues" evidence="6">
    <location>
        <begin position="23"/>
        <end position="37"/>
    </location>
</feature>
<feature type="non-terminal residue" evidence="8">
    <location>
        <position position="453"/>
    </location>
</feature>
<feature type="region of interest" description="Disordered" evidence="6">
    <location>
        <begin position="23"/>
        <end position="45"/>
    </location>
</feature>
<evidence type="ECO:0000313" key="8">
    <source>
        <dbReference type="EMBL" id="KAK6919298.1"/>
    </source>
</evidence>
<dbReference type="GO" id="GO:0008270">
    <property type="term" value="F:zinc ion binding"/>
    <property type="evidence" value="ECO:0007669"/>
    <property type="project" value="UniProtKB-KW"/>
</dbReference>
<dbReference type="Proteomes" id="UP001370490">
    <property type="component" value="Unassembled WGS sequence"/>
</dbReference>
<evidence type="ECO:0000256" key="2">
    <source>
        <dbReference type="ARBA" id="ARBA00022771"/>
    </source>
</evidence>
<evidence type="ECO:0000256" key="6">
    <source>
        <dbReference type="SAM" id="MobiDB-lite"/>
    </source>
</evidence>
<evidence type="ECO:0000256" key="1">
    <source>
        <dbReference type="ARBA" id="ARBA00022723"/>
    </source>
</evidence>
<protein>
    <submittedName>
        <fullName evidence="8">Zinc finger, CCCH-type</fullName>
    </submittedName>
</protein>
<accession>A0AAN8ULX0</accession>
<name>A0AAN8ULX0_9MAGN</name>
<dbReference type="InterPro" id="IPR050974">
    <property type="entry name" value="Plant_ZF_CCCH"/>
</dbReference>
<feature type="domain" description="C3H1-type" evidence="7">
    <location>
        <begin position="324"/>
        <end position="352"/>
    </location>
</feature>
<dbReference type="Gene3D" id="2.30.30.1190">
    <property type="match status" value="1"/>
</dbReference>
<keyword evidence="9" id="KW-1185">Reference proteome</keyword>
<evidence type="ECO:0000313" key="9">
    <source>
        <dbReference type="Proteomes" id="UP001370490"/>
    </source>
</evidence>
<feature type="domain" description="C3H1-type" evidence="7">
    <location>
        <begin position="45"/>
        <end position="73"/>
    </location>
</feature>
<comment type="caution">
    <text evidence="8">The sequence shown here is derived from an EMBL/GenBank/DDBJ whole genome shotgun (WGS) entry which is preliminary data.</text>
</comment>
<feature type="compositionally biased region" description="Polar residues" evidence="6">
    <location>
        <begin position="426"/>
        <end position="436"/>
    </location>
</feature>
<feature type="domain" description="C3H1-type" evidence="7">
    <location>
        <begin position="132"/>
        <end position="160"/>
    </location>
</feature>
<dbReference type="PANTHER" id="PTHR12506">
    <property type="entry name" value="PROTEIN PHOSPHATASE RELATED"/>
    <property type="match status" value="1"/>
</dbReference>
<gene>
    <name evidence="8" type="ORF">RJ641_015202</name>
</gene>
<keyword evidence="2 5" id="KW-0863">Zinc-finger</keyword>
<reference evidence="8 9" key="1">
    <citation type="submission" date="2023-12" db="EMBL/GenBank/DDBJ databases">
        <title>A high-quality genome assembly for Dillenia turbinata (Dilleniales).</title>
        <authorList>
            <person name="Chanderbali A."/>
        </authorList>
    </citation>
    <scope>NUCLEOTIDE SEQUENCE [LARGE SCALE GENOMIC DNA]</scope>
    <source>
        <strain evidence="8">LSX21</strain>
        <tissue evidence="8">Leaf</tissue>
    </source>
</reference>
<feature type="zinc finger region" description="C3H1-type" evidence="5">
    <location>
        <begin position="278"/>
        <end position="306"/>
    </location>
</feature>
<feature type="domain" description="C3H1-type" evidence="7">
    <location>
        <begin position="278"/>
        <end position="306"/>
    </location>
</feature>
<dbReference type="InterPro" id="IPR000571">
    <property type="entry name" value="Znf_CCCH"/>
</dbReference>
<dbReference type="Pfam" id="PF00642">
    <property type="entry name" value="zf-CCCH"/>
    <property type="match status" value="5"/>
</dbReference>
<organism evidence="8 9">
    <name type="scientific">Dillenia turbinata</name>
    <dbReference type="NCBI Taxonomy" id="194707"/>
    <lineage>
        <taxon>Eukaryota</taxon>
        <taxon>Viridiplantae</taxon>
        <taxon>Streptophyta</taxon>
        <taxon>Embryophyta</taxon>
        <taxon>Tracheophyta</taxon>
        <taxon>Spermatophyta</taxon>
        <taxon>Magnoliopsida</taxon>
        <taxon>eudicotyledons</taxon>
        <taxon>Gunneridae</taxon>
        <taxon>Pentapetalae</taxon>
        <taxon>Dilleniales</taxon>
        <taxon>Dilleniaceae</taxon>
        <taxon>Dillenia</taxon>
    </lineage>
</organism>
<dbReference type="GO" id="GO:0003729">
    <property type="term" value="F:mRNA binding"/>
    <property type="evidence" value="ECO:0007669"/>
    <property type="project" value="TreeGrafter"/>
</dbReference>
<feature type="domain" description="C3H1-type" evidence="7">
    <location>
        <begin position="87"/>
        <end position="115"/>
    </location>
</feature>
<proteinExistence type="predicted"/>
<feature type="zinc finger region" description="C3H1-type" evidence="5">
    <location>
        <begin position="87"/>
        <end position="115"/>
    </location>
</feature>
<keyword evidence="1 5" id="KW-0479">Metal-binding</keyword>
<dbReference type="Gene3D" id="4.10.1000.10">
    <property type="entry name" value="Zinc finger, CCCH-type"/>
    <property type="match status" value="2"/>
</dbReference>
<feature type="region of interest" description="Disordered" evidence="6">
    <location>
        <begin position="383"/>
        <end position="439"/>
    </location>
</feature>
<dbReference type="SUPFAM" id="SSF90229">
    <property type="entry name" value="CCCH zinc finger"/>
    <property type="match status" value="5"/>
</dbReference>
<feature type="zinc finger region" description="C3H1-type" evidence="5">
    <location>
        <begin position="45"/>
        <end position="73"/>
    </location>
</feature>
<feature type="compositionally biased region" description="Low complexity" evidence="6">
    <location>
        <begin position="384"/>
        <end position="397"/>
    </location>
</feature>
<evidence type="ECO:0000256" key="3">
    <source>
        <dbReference type="ARBA" id="ARBA00022833"/>
    </source>
</evidence>
<dbReference type="SMART" id="SM00356">
    <property type="entry name" value="ZnF_C3H1"/>
    <property type="match status" value="5"/>
</dbReference>
<feature type="zinc finger region" description="C3H1-type" evidence="5">
    <location>
        <begin position="132"/>
        <end position="160"/>
    </location>
</feature>
<dbReference type="PROSITE" id="PS50103">
    <property type="entry name" value="ZF_C3H1"/>
    <property type="match status" value="5"/>
</dbReference>
<dbReference type="InterPro" id="IPR036855">
    <property type="entry name" value="Znf_CCCH_sf"/>
</dbReference>